<accession>A0A1C7MQV8</accession>
<evidence type="ECO:0000313" key="5">
    <source>
        <dbReference type="Proteomes" id="UP000092993"/>
    </source>
</evidence>
<comment type="similarity">
    <text evidence="1">Belongs to the HisA/HisF family.</text>
</comment>
<dbReference type="Proteomes" id="UP000092993">
    <property type="component" value="Unassembled WGS sequence"/>
</dbReference>
<dbReference type="SUPFAM" id="SSF52317">
    <property type="entry name" value="Class I glutamine amidotransferase-like"/>
    <property type="match status" value="1"/>
</dbReference>
<evidence type="ECO:0000313" key="4">
    <source>
        <dbReference type="EMBL" id="OBZ79250.1"/>
    </source>
</evidence>
<dbReference type="OrthoDB" id="10254903at2759"/>
<dbReference type="Gene3D" id="3.20.20.70">
    <property type="entry name" value="Aldolase class I"/>
    <property type="match status" value="2"/>
</dbReference>
<proteinExistence type="inferred from homology"/>
<evidence type="ECO:0000259" key="3">
    <source>
        <dbReference type="Pfam" id="PF00117"/>
    </source>
</evidence>
<dbReference type="PROSITE" id="PS51273">
    <property type="entry name" value="GATASE_TYPE_1"/>
    <property type="match status" value="1"/>
</dbReference>
<reference evidence="4 5" key="1">
    <citation type="submission" date="2016-03" db="EMBL/GenBank/DDBJ databases">
        <title>Whole genome sequencing of Grifola frondosa 9006-11.</title>
        <authorList>
            <person name="Min B."/>
            <person name="Park H."/>
            <person name="Kim J.-G."/>
            <person name="Cho H."/>
            <person name="Oh Y.-L."/>
            <person name="Kong W.-S."/>
            <person name="Choi I.-G."/>
        </authorList>
    </citation>
    <scope>NUCLEOTIDE SEQUENCE [LARGE SCALE GENOMIC DNA]</scope>
    <source>
        <strain evidence="4 5">9006-11</strain>
    </source>
</reference>
<name>A0A1C7MQV8_GRIFR</name>
<evidence type="ECO:0000256" key="1">
    <source>
        <dbReference type="RuleBase" id="RU003657"/>
    </source>
</evidence>
<dbReference type="SUPFAM" id="SSF51366">
    <property type="entry name" value="Ribulose-phoshate binding barrel"/>
    <property type="match status" value="1"/>
</dbReference>
<gene>
    <name evidence="4" type="primary">his4</name>
    <name evidence="4" type="ORF">A0H81_01018</name>
</gene>
<dbReference type="PANTHER" id="PTHR21235">
    <property type="entry name" value="IMIDAZOLE GLYCEROL PHOSPHATE SYNTHASE SUBUNIT HISF/H IGP SYNTHASE SUBUNIT HISF/H"/>
    <property type="match status" value="1"/>
</dbReference>
<dbReference type="GO" id="GO:0000105">
    <property type="term" value="P:L-histidine biosynthetic process"/>
    <property type="evidence" value="ECO:0007669"/>
    <property type="project" value="UniProtKB-KW"/>
</dbReference>
<dbReference type="InterPro" id="IPR013785">
    <property type="entry name" value="Aldolase_TIM"/>
</dbReference>
<dbReference type="AlphaFoldDB" id="A0A1C7MQV8"/>
<keyword evidence="1" id="KW-0028">Amino-acid biosynthesis</keyword>
<keyword evidence="1" id="KW-0368">Histidine biosynthesis</keyword>
<dbReference type="Gene3D" id="3.40.50.880">
    <property type="match status" value="1"/>
</dbReference>
<dbReference type="Pfam" id="PF00117">
    <property type="entry name" value="GATase"/>
    <property type="match status" value="1"/>
</dbReference>
<dbReference type="InterPro" id="IPR050064">
    <property type="entry name" value="IGPS_HisA/HisF"/>
</dbReference>
<dbReference type="InterPro" id="IPR011060">
    <property type="entry name" value="RibuloseP-bd_barrel"/>
</dbReference>
<sequence length="505" mass="54236">MGLYLLDYGAGNVQSLANTLKTLGHEFQWISSPADFYKATSLIFPGVGAFGSAIDGLKSRGLFEPLREYLLSGKPYFGICIGMQVLFQSSTESPSSPGLGIVPNVIDLFDNADKSVPHMGWNSVEFLDPAETELEAWTRPPTITLSTHTAPNISGKIRRRPNGPTPQRSMAKKYFCLPPQSARRVAAHIRSSAQLNSAHPRAARPPLPKAKDGLTKRIIACMDVRSNDDGDLVVTKGDQYDVREKAPAPAGADPDAHISARAAGAVRNLGKPVALAARYYAEGADELDTVDPDGTPHSALEVAATYFRAGADKVSIATEAVYAVEKMAAHGGVGDGTSAIEAIAHAYGRQAVVVSVDPRRVYVDPSYDGPHKDELVFGKPDGPESERGKVWWYQCTVRGAGGPPTVCGPACKGRGEAWSRGDLAEQHRPRWHRSRFDLDLVGLVRRSVRIPVVASSGAGSKEHFVQVFEATGVEAALAAGIFHRREVGIDEVKEALKTANIAVRK</sequence>
<comment type="caution">
    <text evidence="4">The sequence shown here is derived from an EMBL/GenBank/DDBJ whole genome shotgun (WGS) entry which is preliminary data.</text>
</comment>
<dbReference type="InterPro" id="IPR017926">
    <property type="entry name" value="GATASE"/>
</dbReference>
<dbReference type="OMA" id="SIDPRRM"/>
<dbReference type="Pfam" id="PF00977">
    <property type="entry name" value="His_biosynth"/>
    <property type="match status" value="1"/>
</dbReference>
<dbReference type="GO" id="GO:0000107">
    <property type="term" value="F:imidazoleglycerol-phosphate synthase activity"/>
    <property type="evidence" value="ECO:0007669"/>
    <property type="project" value="TreeGrafter"/>
</dbReference>
<dbReference type="STRING" id="5627.A0A1C7MQV8"/>
<dbReference type="EMBL" id="LUGG01000001">
    <property type="protein sequence ID" value="OBZ79250.1"/>
    <property type="molecule type" value="Genomic_DNA"/>
</dbReference>
<evidence type="ECO:0000256" key="2">
    <source>
        <dbReference type="SAM" id="MobiDB-lite"/>
    </source>
</evidence>
<feature type="domain" description="Glutamine amidotransferase" evidence="3">
    <location>
        <begin position="5"/>
        <end position="124"/>
    </location>
</feature>
<dbReference type="PANTHER" id="PTHR21235:SF2">
    <property type="entry name" value="IMIDAZOLE GLYCEROL PHOSPHATE SYNTHASE HISHF"/>
    <property type="match status" value="1"/>
</dbReference>
<keyword evidence="5" id="KW-1185">Reference proteome</keyword>
<dbReference type="InterPro" id="IPR006062">
    <property type="entry name" value="His_biosynth"/>
</dbReference>
<organism evidence="4 5">
    <name type="scientific">Grifola frondosa</name>
    <name type="common">Maitake</name>
    <name type="synonym">Polyporus frondosus</name>
    <dbReference type="NCBI Taxonomy" id="5627"/>
    <lineage>
        <taxon>Eukaryota</taxon>
        <taxon>Fungi</taxon>
        <taxon>Dikarya</taxon>
        <taxon>Basidiomycota</taxon>
        <taxon>Agaricomycotina</taxon>
        <taxon>Agaricomycetes</taxon>
        <taxon>Polyporales</taxon>
        <taxon>Grifolaceae</taxon>
        <taxon>Grifola</taxon>
    </lineage>
</organism>
<protein>
    <submittedName>
        <fullName evidence="4">Imidazole glycerol phosphate synthase hisHF</fullName>
    </submittedName>
</protein>
<feature type="region of interest" description="Disordered" evidence="2">
    <location>
        <begin position="144"/>
        <end position="168"/>
    </location>
</feature>
<dbReference type="InterPro" id="IPR029062">
    <property type="entry name" value="Class_I_gatase-like"/>
</dbReference>